<organism evidence="2 3">
    <name type="scientific">Proteiniclasticum aestuarii</name>
    <dbReference type="NCBI Taxonomy" id="2817862"/>
    <lineage>
        <taxon>Bacteria</taxon>
        <taxon>Bacillati</taxon>
        <taxon>Bacillota</taxon>
        <taxon>Clostridia</taxon>
        <taxon>Eubacteriales</taxon>
        <taxon>Clostridiaceae</taxon>
        <taxon>Proteiniclasticum</taxon>
    </lineage>
</organism>
<dbReference type="Proteomes" id="UP000664218">
    <property type="component" value="Unassembled WGS sequence"/>
</dbReference>
<feature type="transmembrane region" description="Helical" evidence="1">
    <location>
        <begin position="77"/>
        <end position="96"/>
    </location>
</feature>
<gene>
    <name evidence="2" type="ORF">J3A84_13800</name>
</gene>
<feature type="transmembrane region" description="Helical" evidence="1">
    <location>
        <begin position="52"/>
        <end position="71"/>
    </location>
</feature>
<keyword evidence="1" id="KW-1133">Transmembrane helix</keyword>
<dbReference type="RefSeq" id="WP_207600631.1">
    <property type="nucleotide sequence ID" value="NZ_JAFNJU010000012.1"/>
</dbReference>
<dbReference type="AlphaFoldDB" id="A0A939HAC8"/>
<comment type="caution">
    <text evidence="2">The sequence shown here is derived from an EMBL/GenBank/DDBJ whole genome shotgun (WGS) entry which is preliminary data.</text>
</comment>
<accession>A0A939HAC8</accession>
<dbReference type="EMBL" id="JAFNJU010000012">
    <property type="protein sequence ID" value="MBO1266106.1"/>
    <property type="molecule type" value="Genomic_DNA"/>
</dbReference>
<dbReference type="InterPro" id="IPR017259">
    <property type="entry name" value="UCP037672"/>
</dbReference>
<proteinExistence type="predicted"/>
<sequence length="105" mass="12033">MIYLIPAGLLFLMGWLIRYKKQTWLISGYNIASRKEKEKYDLDKLTRLMGSFLFLLGGVFLLMFFAAILLTGYENEIAWVGFSVESLVIIAGLIYLNTGNRVKKT</sequence>
<evidence type="ECO:0000256" key="1">
    <source>
        <dbReference type="SAM" id="Phobius"/>
    </source>
</evidence>
<protein>
    <submittedName>
        <fullName evidence="2">DUF3784 domain-containing protein</fullName>
    </submittedName>
</protein>
<keyword evidence="3" id="KW-1185">Reference proteome</keyword>
<name>A0A939HAC8_9CLOT</name>
<keyword evidence="1" id="KW-0812">Transmembrane</keyword>
<dbReference type="Pfam" id="PF12650">
    <property type="entry name" value="DUF3784"/>
    <property type="match status" value="1"/>
</dbReference>
<evidence type="ECO:0000313" key="2">
    <source>
        <dbReference type="EMBL" id="MBO1266106.1"/>
    </source>
</evidence>
<evidence type="ECO:0000313" key="3">
    <source>
        <dbReference type="Proteomes" id="UP000664218"/>
    </source>
</evidence>
<reference evidence="2" key="1">
    <citation type="submission" date="2021-03" db="EMBL/GenBank/DDBJ databases">
        <title>Proteiniclasticum marinus sp. nov., isolated from tidal flat sediment.</title>
        <authorList>
            <person name="Namirimu T."/>
            <person name="Yang J.-A."/>
            <person name="Yang S.-H."/>
            <person name="Kim Y.-J."/>
            <person name="Kwon K.K."/>
        </authorList>
    </citation>
    <scope>NUCLEOTIDE SEQUENCE</scope>
    <source>
        <strain evidence="2">SCR006</strain>
    </source>
</reference>
<keyword evidence="1" id="KW-0472">Membrane</keyword>